<comment type="caution">
    <text evidence="1">The sequence shown here is derived from an EMBL/GenBank/DDBJ whole genome shotgun (WGS) entry which is preliminary data.</text>
</comment>
<dbReference type="InterPro" id="IPR032359">
    <property type="entry name" value="KwaB-like"/>
</dbReference>
<organism evidence="1 2">
    <name type="scientific">Bacillus manliponensis</name>
    <dbReference type="NCBI Taxonomy" id="574376"/>
    <lineage>
        <taxon>Bacteria</taxon>
        <taxon>Bacillati</taxon>
        <taxon>Bacillota</taxon>
        <taxon>Bacilli</taxon>
        <taxon>Bacillales</taxon>
        <taxon>Bacillaceae</taxon>
        <taxon>Bacillus</taxon>
        <taxon>Bacillus cereus group</taxon>
    </lineage>
</organism>
<keyword evidence="2" id="KW-1185">Reference proteome</keyword>
<gene>
    <name evidence="1" type="ORF">BAMA_02100</name>
</gene>
<dbReference type="Proteomes" id="UP000027822">
    <property type="component" value="Unassembled WGS sequence"/>
</dbReference>
<dbReference type="OrthoDB" id="2676243at2"/>
<dbReference type="STRING" id="574376.BAMA_02100"/>
<sequence>MTINSKQHMISKILNLKEEEYSNIEINVCLVKKDKQKDEYYFSKSVEVDSKIKEFLRKHIIEQLKSLKTEEEQVFPVQKYNQEFQLNDYLGKFNLAELGNENKTVSKIHLLKKAIVTDSLENIKKAKFQMIKLSYENEKVYFCFYTGIKKSAKTKKLAFFSSNEFRFISEEIIEFGGKLSFFMDEKDIYIIDPRYFEYAFDYTDHIAEISQNNIEEIASMSFFPDDNTRESFKKASSHQLFARSLARIEPETLRNVEKYYHDRIDELKEIKNKRDEIKDASEKEKFDGAIGELKDLIKFIDFSNDTIKFNEGENPKPLLHFFQDKIVTSFLTKEIKVMMAV</sequence>
<proteinExistence type="predicted"/>
<protein>
    <recommendedName>
        <fullName evidence="3">DUF4868 domain-containing protein</fullName>
    </recommendedName>
</protein>
<accession>A0A073JX87</accession>
<dbReference type="RefSeq" id="WP_034639615.1">
    <property type="nucleotide sequence ID" value="NZ_CBCSJC010000009.1"/>
</dbReference>
<dbReference type="Pfam" id="PF16162">
    <property type="entry name" value="KwaB"/>
    <property type="match status" value="1"/>
</dbReference>
<evidence type="ECO:0000313" key="1">
    <source>
        <dbReference type="EMBL" id="KEK18890.1"/>
    </source>
</evidence>
<reference evidence="1 2" key="1">
    <citation type="submission" date="2014-06" db="EMBL/GenBank/DDBJ databases">
        <title>Draft genome sequence of Bacillus manliponensis JCM 15802 (MCCC 1A00708).</title>
        <authorList>
            <person name="Lai Q."/>
            <person name="Liu Y."/>
            <person name="Shao Z."/>
        </authorList>
    </citation>
    <scope>NUCLEOTIDE SEQUENCE [LARGE SCALE GENOMIC DNA]</scope>
    <source>
        <strain evidence="1 2">JCM 15802</strain>
    </source>
</reference>
<dbReference type="AlphaFoldDB" id="A0A073JX87"/>
<evidence type="ECO:0008006" key="3">
    <source>
        <dbReference type="Google" id="ProtNLM"/>
    </source>
</evidence>
<dbReference type="eggNOG" id="ENOG5031XM8">
    <property type="taxonomic scope" value="Bacteria"/>
</dbReference>
<dbReference type="EMBL" id="JOTN01000010">
    <property type="protein sequence ID" value="KEK18890.1"/>
    <property type="molecule type" value="Genomic_DNA"/>
</dbReference>
<name>A0A073JX87_9BACI</name>
<evidence type="ECO:0000313" key="2">
    <source>
        <dbReference type="Proteomes" id="UP000027822"/>
    </source>
</evidence>